<evidence type="ECO:0000256" key="5">
    <source>
        <dbReference type="ARBA" id="ARBA00022989"/>
    </source>
</evidence>
<dbReference type="InterPro" id="IPR011009">
    <property type="entry name" value="Kinase-like_dom_sf"/>
</dbReference>
<dbReference type="Pfam" id="PF01453">
    <property type="entry name" value="B_lectin"/>
    <property type="match status" value="1"/>
</dbReference>
<evidence type="ECO:0000313" key="15">
    <source>
        <dbReference type="Proteomes" id="UP001497457"/>
    </source>
</evidence>
<dbReference type="Gene3D" id="2.90.10.10">
    <property type="entry name" value="Bulb-type lectin domain"/>
    <property type="match status" value="1"/>
</dbReference>
<dbReference type="GO" id="GO:0051707">
    <property type="term" value="P:response to other organism"/>
    <property type="evidence" value="ECO:0007669"/>
    <property type="project" value="UniProtKB-ARBA"/>
</dbReference>
<evidence type="ECO:0000256" key="12">
    <source>
        <dbReference type="SAM" id="SignalP"/>
    </source>
</evidence>
<evidence type="ECO:0000256" key="4">
    <source>
        <dbReference type="ARBA" id="ARBA00022729"/>
    </source>
</evidence>
<dbReference type="SUPFAM" id="SSF51110">
    <property type="entry name" value="alpha-D-mannose-specific plant lectins"/>
    <property type="match status" value="1"/>
</dbReference>
<dbReference type="AlphaFoldDB" id="A0ABC9DTH9"/>
<evidence type="ECO:0000256" key="10">
    <source>
        <dbReference type="ARBA" id="ARBA00048679"/>
    </source>
</evidence>
<dbReference type="PANTHER" id="PTHR47974">
    <property type="entry name" value="OS07G0415500 PROTEIN"/>
    <property type="match status" value="1"/>
</dbReference>
<comment type="subcellular location">
    <subcellularLocation>
        <location evidence="1">Membrane</location>
        <topology evidence="1">Single-pass type I membrane protein</topology>
    </subcellularLocation>
</comment>
<dbReference type="SUPFAM" id="SSF56112">
    <property type="entry name" value="Protein kinase-like (PK-like)"/>
    <property type="match status" value="1"/>
</dbReference>
<gene>
    <name evidence="14" type="ORF">URODEC1_LOCUS88264</name>
</gene>
<evidence type="ECO:0000256" key="6">
    <source>
        <dbReference type="ARBA" id="ARBA00023136"/>
    </source>
</evidence>
<dbReference type="PANTHER" id="PTHR47974:SF31">
    <property type="entry name" value="RECEPTOR-LIKE SERINE_THREONINE-PROTEIN KINASE"/>
    <property type="match status" value="1"/>
</dbReference>
<dbReference type="EC" id="2.7.11.1" evidence="2"/>
<keyword evidence="8" id="KW-0675">Receptor</keyword>
<dbReference type="Pfam" id="PF00954">
    <property type="entry name" value="S_locus_glycop"/>
    <property type="match status" value="1"/>
</dbReference>
<reference evidence="15" key="1">
    <citation type="submission" date="2024-06" db="EMBL/GenBank/DDBJ databases">
        <authorList>
            <person name="Ryan C."/>
        </authorList>
    </citation>
    <scope>NUCLEOTIDE SEQUENCE [LARGE SCALE GENOMIC DNA]</scope>
</reference>
<dbReference type="SMART" id="SM00108">
    <property type="entry name" value="B_lectin"/>
    <property type="match status" value="1"/>
</dbReference>
<accession>A0ABC9DTH9</accession>
<dbReference type="InterPro" id="IPR000858">
    <property type="entry name" value="S_locus_glycoprot_dom"/>
</dbReference>
<evidence type="ECO:0000256" key="9">
    <source>
        <dbReference type="ARBA" id="ARBA00047899"/>
    </source>
</evidence>
<comment type="catalytic activity">
    <reaction evidence="9">
        <text>L-threonyl-[protein] + ATP = O-phospho-L-threonyl-[protein] + ADP + H(+)</text>
        <dbReference type="Rhea" id="RHEA:46608"/>
        <dbReference type="Rhea" id="RHEA-COMP:11060"/>
        <dbReference type="Rhea" id="RHEA-COMP:11605"/>
        <dbReference type="ChEBI" id="CHEBI:15378"/>
        <dbReference type="ChEBI" id="CHEBI:30013"/>
        <dbReference type="ChEBI" id="CHEBI:30616"/>
        <dbReference type="ChEBI" id="CHEBI:61977"/>
        <dbReference type="ChEBI" id="CHEBI:456216"/>
        <dbReference type="EC" id="2.7.11.1"/>
    </reaction>
</comment>
<keyword evidence="4 12" id="KW-0732">Signal</keyword>
<feature type="domain" description="Bulb-type lectin" evidence="13">
    <location>
        <begin position="34"/>
        <end position="153"/>
    </location>
</feature>
<feature type="chain" id="PRO_5044876043" description="non-specific serine/threonine protein kinase" evidence="12">
    <location>
        <begin position="26"/>
        <end position="577"/>
    </location>
</feature>
<keyword evidence="3 11" id="KW-0812">Transmembrane</keyword>
<sequence length="577" mass="64303">MAMGQVFTFTAALLSFLLMSYTALANNQSYLAIARGSSISTRDGAAPILVSPNGAFSCGFYKVATNAFTFSIWFSRSAEKTVAWTANRDAPVNGNGSRIVFQKSGSLDLLDYDGTVVWSTNTAAIHADSAALLDTGSLVIMDQGGNPLWSSFNSPTDTLLPSQSMAKNTRLVSASAKGLLSSGFYTFYFDSNYTSSLIYNRKNEISATYWPTHNRSWANNGNRNQYCGLDSKGAFVAGDQLKFEASDLGDDIMRRLTLDYDGNLRMYSLNMMTGSWSISGMLLARLCEIHGLCGRNSLCRYTPDPECSCLEGFEVTQPSDWSKGCKRKTNSVASNDFIFTELPGTDFWGYELNYNMSMPLQKCIKMCLEDGDCQAKKFKFGYFLTSALTLLAVEVTLIFIGFWVLHKWERRPEPTDVGSMIIYGQFCRFSYRELQEVTNCFHEEMGRGGSGVVYKGVLSDERKVAVKKLSDMIQGEQEFRSELSVIGRIYHMNVVVQGEGEVEVEMAVGHYAKTLKKKLASKDQSWLLEFVDCRLSGEFDYVQAAMMLKIAVSCVEEERGRRPNMSYVVETLLPLVE</sequence>
<dbReference type="InterPro" id="IPR036426">
    <property type="entry name" value="Bulb-type_lectin_dom_sf"/>
</dbReference>
<dbReference type="Gene3D" id="3.30.200.20">
    <property type="entry name" value="Phosphorylase Kinase, domain 1"/>
    <property type="match status" value="1"/>
</dbReference>
<comment type="catalytic activity">
    <reaction evidence="10">
        <text>L-seryl-[protein] + ATP = O-phospho-L-seryl-[protein] + ADP + H(+)</text>
        <dbReference type="Rhea" id="RHEA:17989"/>
        <dbReference type="Rhea" id="RHEA-COMP:9863"/>
        <dbReference type="Rhea" id="RHEA-COMP:11604"/>
        <dbReference type="ChEBI" id="CHEBI:15378"/>
        <dbReference type="ChEBI" id="CHEBI:29999"/>
        <dbReference type="ChEBI" id="CHEBI:30616"/>
        <dbReference type="ChEBI" id="CHEBI:83421"/>
        <dbReference type="ChEBI" id="CHEBI:456216"/>
        <dbReference type="EC" id="2.7.11.1"/>
    </reaction>
</comment>
<reference evidence="14 15" key="2">
    <citation type="submission" date="2024-10" db="EMBL/GenBank/DDBJ databases">
        <authorList>
            <person name="Ryan C."/>
        </authorList>
    </citation>
    <scope>NUCLEOTIDE SEQUENCE [LARGE SCALE GENOMIC DNA]</scope>
</reference>
<dbReference type="InterPro" id="IPR001480">
    <property type="entry name" value="Bulb-type_lectin_dom"/>
</dbReference>
<evidence type="ECO:0000256" key="7">
    <source>
        <dbReference type="ARBA" id="ARBA00023157"/>
    </source>
</evidence>
<keyword evidence="6 11" id="KW-0472">Membrane</keyword>
<evidence type="ECO:0000259" key="13">
    <source>
        <dbReference type="PROSITE" id="PS50927"/>
    </source>
</evidence>
<proteinExistence type="predicted"/>
<evidence type="ECO:0000256" key="2">
    <source>
        <dbReference type="ARBA" id="ARBA00012513"/>
    </source>
</evidence>
<evidence type="ECO:0000313" key="14">
    <source>
        <dbReference type="EMBL" id="CAL5044391.1"/>
    </source>
</evidence>
<dbReference type="GO" id="GO:0016020">
    <property type="term" value="C:membrane"/>
    <property type="evidence" value="ECO:0007669"/>
    <property type="project" value="UniProtKB-SubCell"/>
</dbReference>
<protein>
    <recommendedName>
        <fullName evidence="2">non-specific serine/threonine protein kinase</fullName>
        <ecNumber evidence="2">2.7.11.1</ecNumber>
    </recommendedName>
</protein>
<dbReference type="EMBL" id="OZ075144">
    <property type="protein sequence ID" value="CAL5044391.1"/>
    <property type="molecule type" value="Genomic_DNA"/>
</dbReference>
<dbReference type="Proteomes" id="UP001497457">
    <property type="component" value="Chromosome 34rd"/>
</dbReference>
<dbReference type="GO" id="GO:0004674">
    <property type="term" value="F:protein serine/threonine kinase activity"/>
    <property type="evidence" value="ECO:0007669"/>
    <property type="project" value="UniProtKB-EC"/>
</dbReference>
<evidence type="ECO:0000256" key="11">
    <source>
        <dbReference type="SAM" id="Phobius"/>
    </source>
</evidence>
<evidence type="ECO:0000256" key="8">
    <source>
        <dbReference type="ARBA" id="ARBA00023170"/>
    </source>
</evidence>
<keyword evidence="7" id="KW-1015">Disulfide bond</keyword>
<evidence type="ECO:0000256" key="1">
    <source>
        <dbReference type="ARBA" id="ARBA00004479"/>
    </source>
</evidence>
<keyword evidence="5 11" id="KW-1133">Transmembrane helix</keyword>
<evidence type="ECO:0000256" key="3">
    <source>
        <dbReference type="ARBA" id="ARBA00022692"/>
    </source>
</evidence>
<organism evidence="14 15">
    <name type="scientific">Urochloa decumbens</name>
    <dbReference type="NCBI Taxonomy" id="240449"/>
    <lineage>
        <taxon>Eukaryota</taxon>
        <taxon>Viridiplantae</taxon>
        <taxon>Streptophyta</taxon>
        <taxon>Embryophyta</taxon>
        <taxon>Tracheophyta</taxon>
        <taxon>Spermatophyta</taxon>
        <taxon>Magnoliopsida</taxon>
        <taxon>Liliopsida</taxon>
        <taxon>Poales</taxon>
        <taxon>Poaceae</taxon>
        <taxon>PACMAD clade</taxon>
        <taxon>Panicoideae</taxon>
        <taxon>Panicodae</taxon>
        <taxon>Paniceae</taxon>
        <taxon>Melinidinae</taxon>
        <taxon>Urochloa</taxon>
    </lineage>
</organism>
<dbReference type="FunFam" id="2.90.10.10:FF:000007">
    <property type="entry name" value="Serine/threonine-protein kinase"/>
    <property type="match status" value="1"/>
</dbReference>
<keyword evidence="15" id="KW-1185">Reference proteome</keyword>
<name>A0ABC9DTH9_9POAL</name>
<dbReference type="PROSITE" id="PS50927">
    <property type="entry name" value="BULB_LECTIN"/>
    <property type="match status" value="1"/>
</dbReference>
<feature type="transmembrane region" description="Helical" evidence="11">
    <location>
        <begin position="380"/>
        <end position="405"/>
    </location>
</feature>
<feature type="signal peptide" evidence="12">
    <location>
        <begin position="1"/>
        <end position="25"/>
    </location>
</feature>
<dbReference type="CDD" id="cd00028">
    <property type="entry name" value="B_lectin"/>
    <property type="match status" value="1"/>
</dbReference>